<evidence type="ECO:0000256" key="1">
    <source>
        <dbReference type="ARBA" id="ARBA00004651"/>
    </source>
</evidence>
<feature type="transmembrane region" description="Helical" evidence="13">
    <location>
        <begin position="751"/>
        <end position="770"/>
    </location>
</feature>
<dbReference type="InterPro" id="IPR059000">
    <property type="entry name" value="ATPase_P-type_domA"/>
</dbReference>
<keyword evidence="3" id="KW-0813">Transport</keyword>
<reference evidence="15 16" key="1">
    <citation type="submission" date="2015-09" db="EMBL/GenBank/DDBJ databases">
        <title>Identification and resolution of microdiversity through metagenomic sequencing of parallel consortia.</title>
        <authorList>
            <person name="Nelson W.C."/>
            <person name="Romine M.F."/>
            <person name="Lindemann S.R."/>
        </authorList>
    </citation>
    <scope>NUCLEOTIDE SEQUENCE [LARGE SCALE GENOMIC DNA]</scope>
    <source>
        <strain evidence="15">HL-49</strain>
    </source>
</reference>
<dbReference type="PROSITE" id="PS50846">
    <property type="entry name" value="HMA_2"/>
    <property type="match status" value="1"/>
</dbReference>
<proteinExistence type="inferred from homology"/>
<dbReference type="GO" id="GO:0055070">
    <property type="term" value="P:copper ion homeostasis"/>
    <property type="evidence" value="ECO:0007669"/>
    <property type="project" value="TreeGrafter"/>
</dbReference>
<dbReference type="STRING" id="1305737.GCA_000526355_01917"/>
<sequence length="809" mass="90177">MLNPATTEKTHCYHCGELCENDSLKIDEKVFCCQGCKLVYEVLSENDLCTYYDLESFPGESQKEKKGKANRFDYLNDEETAQKLLDFQNESECHVTFHIPLIHCASCIWLLENLYQIHPGIISSRVDFIKKKVQIKFLKEKINLQEVVSLLSTIGYEPKIALSHLDKKEKTGKADRRTVKRLAVAGFCFGNMMLFSIPEYFSEVELIAENFRSLFNYLNVLLAIPVVTYSASDYYLSAWNSIKQRRINMDIPIVLGIASLFLYSLWEIFAFGNAGYMDSLGGLLFFLLLGKIYQQKTFSALEFDRDYKSYFPIAVTKLVQNREEVIPLTRLEVGDVILVRDEELIPADSLLLSESAQVDYSFVTGEEVPVPKRKGELIYAGGRQKGEPVLLTVQKSPSQGYLTDLWNNESFEKSKDKLLEPLSNQVSGVFTWTVISIALIALLAWIPMDVSMGVKAFVSVLIVACPCALAMSTPFTLGNTLRIFGRGKFYLKNASVVERLALVDTLIFDKTGTLTDPAKASVSYQGEKLSEESKSILKSLVARSTHPLSNRINVWLGDVASATLEHVSEIKGQGIQGEYLGQPVKVGSETFCGVKNGLSVESGNLVYFSVSEVILGYFHIQSGLRAKAKEVVSHLENEYELHLLSGDHSHEMKSLQNLLGSDIHYNFQQGPNDKLQYIKKLNQDSRQTLMVGDGLNDAGALQESEVGIAISDRVSHFSPASDAILDADSFEKIPEFLAFAKQSRNVIKASFALSFLYNIVGISLAVQGILSPVICAVLMPLSSISVVLFTTLSTNFLAWRKGLLTQSKP</sequence>
<evidence type="ECO:0000256" key="11">
    <source>
        <dbReference type="ARBA" id="ARBA00023065"/>
    </source>
</evidence>
<evidence type="ECO:0000256" key="5">
    <source>
        <dbReference type="ARBA" id="ARBA00022553"/>
    </source>
</evidence>
<keyword evidence="9" id="KW-1278">Translocase</keyword>
<dbReference type="Gene3D" id="3.40.1110.10">
    <property type="entry name" value="Calcium-transporting ATPase, cytoplasmic domain N"/>
    <property type="match status" value="1"/>
</dbReference>
<dbReference type="OrthoDB" id="1488806at2"/>
<dbReference type="Gene3D" id="3.30.70.100">
    <property type="match status" value="1"/>
</dbReference>
<dbReference type="InterPro" id="IPR036412">
    <property type="entry name" value="HAD-like_sf"/>
</dbReference>
<dbReference type="PRINTS" id="PR00119">
    <property type="entry name" value="CATATPASE"/>
</dbReference>
<dbReference type="Proteomes" id="UP000050421">
    <property type="component" value="Unassembled WGS sequence"/>
</dbReference>
<comment type="subcellular location">
    <subcellularLocation>
        <location evidence="1">Cell membrane</location>
        <topology evidence="1">Multi-pass membrane protein</topology>
    </subcellularLocation>
</comment>
<dbReference type="eggNOG" id="COG2217">
    <property type="taxonomic scope" value="Bacteria"/>
</dbReference>
<keyword evidence="5" id="KW-0597">Phosphoprotein</keyword>
<feature type="transmembrane region" description="Helical" evidence="13">
    <location>
        <begin position="776"/>
        <end position="799"/>
    </location>
</feature>
<protein>
    <submittedName>
        <fullName evidence="15">Cbb3 type cytochrome c oxidase copper-translocating P-type ATPase CcoI</fullName>
    </submittedName>
</protein>
<evidence type="ECO:0000256" key="9">
    <source>
        <dbReference type="ARBA" id="ARBA00022967"/>
    </source>
</evidence>
<evidence type="ECO:0000256" key="6">
    <source>
        <dbReference type="ARBA" id="ARBA00022692"/>
    </source>
</evidence>
<dbReference type="PROSITE" id="PS00154">
    <property type="entry name" value="ATPASE_E1_E2"/>
    <property type="match status" value="1"/>
</dbReference>
<feature type="transmembrane region" description="Helical" evidence="13">
    <location>
        <begin position="429"/>
        <end position="448"/>
    </location>
</feature>
<dbReference type="Pfam" id="PF12156">
    <property type="entry name" value="ATPase-cat_bd"/>
    <property type="match status" value="1"/>
</dbReference>
<gene>
    <name evidence="15" type="primary">ccoI</name>
    <name evidence="15" type="ORF">HLUCCX10_05055</name>
</gene>
<keyword evidence="11" id="KW-0406">Ion transport</keyword>
<dbReference type="SUPFAM" id="SSF56784">
    <property type="entry name" value="HAD-like"/>
    <property type="match status" value="1"/>
</dbReference>
<keyword evidence="10 13" id="KW-1133">Transmembrane helix</keyword>
<dbReference type="SUPFAM" id="SSF81653">
    <property type="entry name" value="Calcium ATPase, transduction domain A"/>
    <property type="match status" value="1"/>
</dbReference>
<dbReference type="GO" id="GO:0005524">
    <property type="term" value="F:ATP binding"/>
    <property type="evidence" value="ECO:0007669"/>
    <property type="project" value="InterPro"/>
</dbReference>
<dbReference type="PANTHER" id="PTHR43520">
    <property type="entry name" value="ATP7, ISOFORM B"/>
    <property type="match status" value="1"/>
</dbReference>
<dbReference type="PATRIC" id="fig|1305737.6.peg.1666"/>
<dbReference type="GO" id="GO:0016887">
    <property type="term" value="F:ATP hydrolysis activity"/>
    <property type="evidence" value="ECO:0007669"/>
    <property type="project" value="InterPro"/>
</dbReference>
<dbReference type="InterPro" id="IPR006121">
    <property type="entry name" value="HMA_dom"/>
</dbReference>
<feature type="transmembrane region" description="Helical" evidence="13">
    <location>
        <begin position="217"/>
        <end position="237"/>
    </location>
</feature>
<feature type="transmembrane region" description="Helical" evidence="13">
    <location>
        <begin position="454"/>
        <end position="477"/>
    </location>
</feature>
<dbReference type="SUPFAM" id="SSF55008">
    <property type="entry name" value="HMA, heavy metal-associated domain"/>
    <property type="match status" value="1"/>
</dbReference>
<name>A0A0P7XP33_9BACT</name>
<dbReference type="InterPro" id="IPR008250">
    <property type="entry name" value="ATPase_P-typ_transduc_dom_A_sf"/>
</dbReference>
<dbReference type="SUPFAM" id="SSF81665">
    <property type="entry name" value="Calcium ATPase, transmembrane domain M"/>
    <property type="match status" value="1"/>
</dbReference>
<keyword evidence="7" id="KW-0479">Metal-binding</keyword>
<accession>A0A0P7XP33</accession>
<evidence type="ECO:0000313" key="16">
    <source>
        <dbReference type="Proteomes" id="UP000050421"/>
    </source>
</evidence>
<evidence type="ECO:0000256" key="4">
    <source>
        <dbReference type="ARBA" id="ARBA00022475"/>
    </source>
</evidence>
<dbReference type="Gene3D" id="3.40.50.1000">
    <property type="entry name" value="HAD superfamily/HAD-like"/>
    <property type="match status" value="1"/>
</dbReference>
<evidence type="ECO:0000256" key="3">
    <source>
        <dbReference type="ARBA" id="ARBA00022448"/>
    </source>
</evidence>
<keyword evidence="8" id="KW-0460">Magnesium</keyword>
<comment type="caution">
    <text evidence="15">The sequence shown here is derived from an EMBL/GenBank/DDBJ whole genome shotgun (WGS) entry which is preliminary data.</text>
</comment>
<feature type="transmembrane region" description="Helical" evidence="13">
    <location>
        <begin position="178"/>
        <end position="197"/>
    </location>
</feature>
<dbReference type="InterPro" id="IPR001757">
    <property type="entry name" value="P_typ_ATPase"/>
</dbReference>
<dbReference type="eggNOG" id="COG2608">
    <property type="taxonomic scope" value="Bacteria"/>
</dbReference>
<evidence type="ECO:0000313" key="15">
    <source>
        <dbReference type="EMBL" id="KPQ18676.1"/>
    </source>
</evidence>
<evidence type="ECO:0000256" key="10">
    <source>
        <dbReference type="ARBA" id="ARBA00022989"/>
    </source>
</evidence>
<dbReference type="GO" id="GO:0043682">
    <property type="term" value="F:P-type divalent copper transporter activity"/>
    <property type="evidence" value="ECO:0007669"/>
    <property type="project" value="TreeGrafter"/>
</dbReference>
<dbReference type="PRINTS" id="PR00943">
    <property type="entry name" value="CUATPASE"/>
</dbReference>
<evidence type="ECO:0000256" key="13">
    <source>
        <dbReference type="SAM" id="Phobius"/>
    </source>
</evidence>
<dbReference type="NCBIfam" id="TIGR01494">
    <property type="entry name" value="ATPase_P-type"/>
    <property type="match status" value="2"/>
</dbReference>
<dbReference type="GO" id="GO:0005886">
    <property type="term" value="C:plasma membrane"/>
    <property type="evidence" value="ECO:0007669"/>
    <property type="project" value="UniProtKB-SubCell"/>
</dbReference>
<dbReference type="EMBL" id="LJXT01000022">
    <property type="protein sequence ID" value="KPQ18676.1"/>
    <property type="molecule type" value="Genomic_DNA"/>
</dbReference>
<dbReference type="AlphaFoldDB" id="A0A0P7XP33"/>
<feature type="transmembrane region" description="Helical" evidence="13">
    <location>
        <begin position="249"/>
        <end position="269"/>
    </location>
</feature>
<keyword evidence="4" id="KW-1003">Cell membrane</keyword>
<dbReference type="Pfam" id="PF00702">
    <property type="entry name" value="Hydrolase"/>
    <property type="match status" value="1"/>
</dbReference>
<organism evidence="15 16">
    <name type="scientific">Algoriphagus marincola HL-49</name>
    <dbReference type="NCBI Taxonomy" id="1305737"/>
    <lineage>
        <taxon>Bacteria</taxon>
        <taxon>Pseudomonadati</taxon>
        <taxon>Bacteroidota</taxon>
        <taxon>Cytophagia</taxon>
        <taxon>Cytophagales</taxon>
        <taxon>Cyclobacteriaceae</taxon>
        <taxon>Algoriphagus</taxon>
    </lineage>
</organism>
<dbReference type="Pfam" id="PF00122">
    <property type="entry name" value="E1-E2_ATPase"/>
    <property type="match status" value="1"/>
</dbReference>
<dbReference type="InterPro" id="IPR021993">
    <property type="entry name" value="ATPase-cat-bd"/>
</dbReference>
<evidence type="ECO:0000256" key="8">
    <source>
        <dbReference type="ARBA" id="ARBA00022842"/>
    </source>
</evidence>
<evidence type="ECO:0000256" key="7">
    <source>
        <dbReference type="ARBA" id="ARBA00022723"/>
    </source>
</evidence>
<keyword evidence="12 13" id="KW-0472">Membrane</keyword>
<evidence type="ECO:0000256" key="2">
    <source>
        <dbReference type="ARBA" id="ARBA00006024"/>
    </source>
</evidence>
<dbReference type="InterPro" id="IPR023298">
    <property type="entry name" value="ATPase_P-typ_TM_dom_sf"/>
</dbReference>
<dbReference type="Gene3D" id="2.70.150.10">
    <property type="entry name" value="Calcium-transporting ATPase, cytoplasmic transduction domain A"/>
    <property type="match status" value="1"/>
</dbReference>
<feature type="domain" description="HMA" evidence="14">
    <location>
        <begin position="93"/>
        <end position="159"/>
    </location>
</feature>
<keyword evidence="6 13" id="KW-0812">Transmembrane</keyword>
<dbReference type="PANTHER" id="PTHR43520:SF5">
    <property type="entry name" value="CATION-TRANSPORTING P-TYPE ATPASE-RELATED"/>
    <property type="match status" value="1"/>
</dbReference>
<evidence type="ECO:0000259" key="14">
    <source>
        <dbReference type="PROSITE" id="PS50846"/>
    </source>
</evidence>
<comment type="similarity">
    <text evidence="2">Belongs to the cation transport ATPase (P-type) (TC 3.A.3) family. Type IB subfamily.</text>
</comment>
<feature type="transmembrane region" description="Helical" evidence="13">
    <location>
        <begin position="275"/>
        <end position="293"/>
    </location>
</feature>
<evidence type="ECO:0000256" key="12">
    <source>
        <dbReference type="ARBA" id="ARBA00023136"/>
    </source>
</evidence>
<dbReference type="InterPro" id="IPR023299">
    <property type="entry name" value="ATPase_P-typ_cyto_dom_N"/>
</dbReference>
<dbReference type="InterPro" id="IPR036163">
    <property type="entry name" value="HMA_dom_sf"/>
</dbReference>
<dbReference type="InterPro" id="IPR018303">
    <property type="entry name" value="ATPase_P-typ_P_site"/>
</dbReference>
<dbReference type="CDD" id="cd00371">
    <property type="entry name" value="HMA"/>
    <property type="match status" value="1"/>
</dbReference>
<dbReference type="InterPro" id="IPR023214">
    <property type="entry name" value="HAD_sf"/>
</dbReference>
<dbReference type="GO" id="GO:0005507">
    <property type="term" value="F:copper ion binding"/>
    <property type="evidence" value="ECO:0007669"/>
    <property type="project" value="TreeGrafter"/>
</dbReference>